<feature type="transmembrane region" description="Helical" evidence="1">
    <location>
        <begin position="121"/>
        <end position="142"/>
    </location>
</feature>
<dbReference type="HOGENOM" id="CLU_1759418_0_0_1"/>
<keyword evidence="3" id="KW-1185">Reference proteome</keyword>
<accession>B6H9G2</accession>
<reference evidence="2 3" key="1">
    <citation type="journal article" date="2008" name="Nat. Biotechnol.">
        <title>Genome sequencing and analysis of the filamentous fungus Penicillium chrysogenum.</title>
        <authorList>
            <person name="van den Berg M.A."/>
            <person name="Albang R."/>
            <person name="Albermann K."/>
            <person name="Badger J.H."/>
            <person name="Daran J.-M."/>
            <person name="Driessen A.J.M."/>
            <person name="Garcia-Estrada C."/>
            <person name="Fedorova N.D."/>
            <person name="Harris D.M."/>
            <person name="Heijne W.H.M."/>
            <person name="Joardar V.S."/>
            <person name="Kiel J.A.K.W."/>
            <person name="Kovalchuk A."/>
            <person name="Martin J.F."/>
            <person name="Nierman W.C."/>
            <person name="Nijland J.G."/>
            <person name="Pronk J.T."/>
            <person name="Roubos J.A."/>
            <person name="van der Klei I.J."/>
            <person name="van Peij N.N.M.E."/>
            <person name="Veenhuis M."/>
            <person name="von Doehren H."/>
            <person name="Wagner C."/>
            <person name="Wortman J.R."/>
            <person name="Bovenberg R.A.L."/>
        </authorList>
    </citation>
    <scope>NUCLEOTIDE SEQUENCE [LARGE SCALE GENOMIC DNA]</scope>
    <source>
        <strain evidence="3">ATCC 28089 / DSM 1075 / NRRL 1951 / Wisconsin 54-1255</strain>
    </source>
</reference>
<gene>
    <name evidence="2" type="ORF">Pc16g10880</name>
    <name evidence="2" type="ORF">PCH_Pc16g10880</name>
</gene>
<evidence type="ECO:0000313" key="3">
    <source>
        <dbReference type="Proteomes" id="UP000000724"/>
    </source>
</evidence>
<dbReference type="EMBL" id="AM920431">
    <property type="protein sequence ID" value="CAP93758.1"/>
    <property type="molecule type" value="Genomic_DNA"/>
</dbReference>
<keyword evidence="1" id="KW-0812">Transmembrane</keyword>
<evidence type="ECO:0000256" key="1">
    <source>
        <dbReference type="SAM" id="Phobius"/>
    </source>
</evidence>
<evidence type="ECO:0000313" key="2">
    <source>
        <dbReference type="EMBL" id="CAP93758.1"/>
    </source>
</evidence>
<organism evidence="2 3">
    <name type="scientific">Penicillium rubens (strain ATCC 28089 / DSM 1075 / NRRL 1951 / Wisconsin 54-1255)</name>
    <name type="common">Penicillium chrysogenum</name>
    <dbReference type="NCBI Taxonomy" id="500485"/>
    <lineage>
        <taxon>Eukaryota</taxon>
        <taxon>Fungi</taxon>
        <taxon>Dikarya</taxon>
        <taxon>Ascomycota</taxon>
        <taxon>Pezizomycotina</taxon>
        <taxon>Eurotiomycetes</taxon>
        <taxon>Eurotiomycetidae</taxon>
        <taxon>Eurotiales</taxon>
        <taxon>Aspergillaceae</taxon>
        <taxon>Penicillium</taxon>
        <taxon>Penicillium chrysogenum species complex</taxon>
    </lineage>
</organism>
<dbReference type="Proteomes" id="UP000000724">
    <property type="component" value="Contig Pc00c16"/>
</dbReference>
<dbReference type="AlphaFoldDB" id="B6H9G2"/>
<keyword evidence="1" id="KW-1133">Transmembrane helix</keyword>
<keyword evidence="1" id="KW-0472">Membrane</keyword>
<proteinExistence type="predicted"/>
<name>B6H9G2_PENRW</name>
<dbReference type="VEuPathDB" id="FungiDB:PCH_Pc16g10880"/>
<sequence>MTDGKFTRHRVDPGDRLSGDEIPRWGCRHIHTGTSRMLNHVFAPRNRLKEGKERRIKPLERWSHHFPLTIPIPVASLEDHWTISLSGIAYQLISHIISPALPGCRSCLPFIVRLGTLYTPLFFLTYIFFICSNASILHLNALDSPVIS</sequence>
<protein>
    <submittedName>
        <fullName evidence="2">Uncharacterized protein</fullName>
    </submittedName>
</protein>